<evidence type="ECO:0000256" key="2">
    <source>
        <dbReference type="SAM" id="Phobius"/>
    </source>
</evidence>
<organism evidence="3 4">
    <name type="scientific">Colletotrichum chrysophilum</name>
    <dbReference type="NCBI Taxonomy" id="1836956"/>
    <lineage>
        <taxon>Eukaryota</taxon>
        <taxon>Fungi</taxon>
        <taxon>Dikarya</taxon>
        <taxon>Ascomycota</taxon>
        <taxon>Pezizomycotina</taxon>
        <taxon>Sordariomycetes</taxon>
        <taxon>Hypocreomycetidae</taxon>
        <taxon>Glomerellales</taxon>
        <taxon>Glomerellaceae</taxon>
        <taxon>Colletotrichum</taxon>
        <taxon>Colletotrichum gloeosporioides species complex</taxon>
    </lineage>
</organism>
<accession>A0AAD9ESB8</accession>
<comment type="caution">
    <text evidence="3">The sequence shown here is derived from an EMBL/GenBank/DDBJ whole genome shotgun (WGS) entry which is preliminary data.</text>
</comment>
<dbReference type="AlphaFoldDB" id="A0AAD9ESB8"/>
<evidence type="ECO:0000313" key="3">
    <source>
        <dbReference type="EMBL" id="KAK1854866.1"/>
    </source>
</evidence>
<feature type="transmembrane region" description="Helical" evidence="2">
    <location>
        <begin position="48"/>
        <end position="66"/>
    </location>
</feature>
<feature type="region of interest" description="Disordered" evidence="1">
    <location>
        <begin position="1"/>
        <end position="42"/>
    </location>
</feature>
<keyword evidence="4" id="KW-1185">Reference proteome</keyword>
<sequence>MKAADRPERRTGSGLQPNPASRRQHAQEPGAEASQEDKAKAATGEDRILSLIPGATFALIVTFAGVDDRTITQ</sequence>
<dbReference type="Proteomes" id="UP001243330">
    <property type="component" value="Unassembled WGS sequence"/>
</dbReference>
<protein>
    <submittedName>
        <fullName evidence="3">Uncharacterized protein</fullName>
    </submittedName>
</protein>
<reference evidence="3" key="1">
    <citation type="submission" date="2023-01" db="EMBL/GenBank/DDBJ databases">
        <title>Colletotrichum chrysophilum M932 genome sequence.</title>
        <authorList>
            <person name="Baroncelli R."/>
        </authorList>
    </citation>
    <scope>NUCLEOTIDE SEQUENCE</scope>
    <source>
        <strain evidence="3">M932</strain>
    </source>
</reference>
<evidence type="ECO:0000313" key="4">
    <source>
        <dbReference type="Proteomes" id="UP001243330"/>
    </source>
</evidence>
<gene>
    <name evidence="3" type="ORF">CCHR01_02546</name>
</gene>
<name>A0AAD9ESB8_9PEZI</name>
<keyword evidence="2" id="KW-1133">Transmembrane helix</keyword>
<dbReference type="EMBL" id="JAQOWY010000030">
    <property type="protein sequence ID" value="KAK1854866.1"/>
    <property type="molecule type" value="Genomic_DNA"/>
</dbReference>
<proteinExistence type="predicted"/>
<keyword evidence="2" id="KW-0812">Transmembrane</keyword>
<evidence type="ECO:0000256" key="1">
    <source>
        <dbReference type="SAM" id="MobiDB-lite"/>
    </source>
</evidence>
<feature type="compositionally biased region" description="Basic and acidic residues" evidence="1">
    <location>
        <begin position="1"/>
        <end position="11"/>
    </location>
</feature>
<keyword evidence="2" id="KW-0472">Membrane</keyword>